<dbReference type="EMBL" id="JAMQGP010000002">
    <property type="protein sequence ID" value="MCM2679044.1"/>
    <property type="molecule type" value="Genomic_DNA"/>
</dbReference>
<dbReference type="SUPFAM" id="SSF63817">
    <property type="entry name" value="Sortase"/>
    <property type="match status" value="1"/>
</dbReference>
<keyword evidence="1" id="KW-0378">Hydrolase</keyword>
<dbReference type="GO" id="GO:0016787">
    <property type="term" value="F:hydrolase activity"/>
    <property type="evidence" value="ECO:0007669"/>
    <property type="project" value="UniProtKB-KW"/>
</dbReference>
<evidence type="ECO:0000256" key="3">
    <source>
        <dbReference type="SAM" id="SignalP"/>
    </source>
</evidence>
<feature type="chain" id="PRO_5041273732" evidence="3">
    <location>
        <begin position="24"/>
        <end position="223"/>
    </location>
</feature>
<organism evidence="4 5">
    <name type="scientific">Echinimonas agarilytica</name>
    <dbReference type="NCBI Taxonomy" id="1215918"/>
    <lineage>
        <taxon>Bacteria</taxon>
        <taxon>Pseudomonadati</taxon>
        <taxon>Pseudomonadota</taxon>
        <taxon>Gammaproteobacteria</taxon>
        <taxon>Alteromonadales</taxon>
        <taxon>Echinimonadaceae</taxon>
        <taxon>Echinimonas</taxon>
    </lineage>
</organism>
<evidence type="ECO:0000313" key="4">
    <source>
        <dbReference type="EMBL" id="MCM2679044.1"/>
    </source>
</evidence>
<dbReference type="Pfam" id="PF04203">
    <property type="entry name" value="Sortase"/>
    <property type="match status" value="1"/>
</dbReference>
<dbReference type="InterPro" id="IPR023365">
    <property type="entry name" value="Sortase_dom-sf"/>
</dbReference>
<dbReference type="AlphaFoldDB" id="A0AA42B6R0"/>
<keyword evidence="3" id="KW-0732">Signal</keyword>
<dbReference type="Proteomes" id="UP001165393">
    <property type="component" value="Unassembled WGS sequence"/>
</dbReference>
<reference evidence="4 5" key="1">
    <citation type="journal article" date="2013" name="Antonie Van Leeuwenhoek">
        <title>Echinimonas agarilytica gen. nov., sp. nov., a new gammaproteobacterium isolated from the sea urchin Strongylocentrotus intermedius.</title>
        <authorList>
            <person name="Nedashkovskaya O.I."/>
            <person name="Stenkova A.M."/>
            <person name="Zhukova N.V."/>
            <person name="Van Trappen S."/>
            <person name="Lee J.S."/>
            <person name="Kim S.B."/>
        </authorList>
    </citation>
    <scope>NUCLEOTIDE SEQUENCE [LARGE SCALE GENOMIC DNA]</scope>
    <source>
        <strain evidence="4 5">KMM 6351</strain>
    </source>
</reference>
<name>A0AA42B6R0_9GAMM</name>
<protein>
    <submittedName>
        <fullName evidence="4">Class D sortase</fullName>
    </submittedName>
</protein>
<dbReference type="RefSeq" id="WP_251260412.1">
    <property type="nucleotide sequence ID" value="NZ_JAMQGP010000002.1"/>
</dbReference>
<sequence>MNSKKSLLLLERFCWFSSTLLLASYAAAHLHANAGKDEQVDAFERQFSAQQELRYTQTNDDSAGTGTTDLTPPAPDMSLWSAHAKKKYDEAMKSSSEAIIAMIEIDDLALKVPVYLGTSDANLNRGAGAVTNAGFNNFAIAAHRDSYFRKLANIKKNQQIRVRNDDGTTEIYSVQDIIIVDPGDTQILNESATPTLTLITCYPFYYVGSAPQRYIVKAKLVNH</sequence>
<feature type="compositionally biased region" description="Polar residues" evidence="2">
    <location>
        <begin position="55"/>
        <end position="70"/>
    </location>
</feature>
<dbReference type="NCBIfam" id="TIGR01076">
    <property type="entry name" value="sortase_fam"/>
    <property type="match status" value="1"/>
</dbReference>
<accession>A0AA42B6R0</accession>
<dbReference type="InterPro" id="IPR005754">
    <property type="entry name" value="Sortase"/>
</dbReference>
<evidence type="ECO:0000256" key="1">
    <source>
        <dbReference type="ARBA" id="ARBA00022801"/>
    </source>
</evidence>
<dbReference type="Gene3D" id="2.40.260.10">
    <property type="entry name" value="Sortase"/>
    <property type="match status" value="1"/>
</dbReference>
<feature type="signal peptide" evidence="3">
    <location>
        <begin position="1"/>
        <end position="23"/>
    </location>
</feature>
<feature type="region of interest" description="Disordered" evidence="2">
    <location>
        <begin position="55"/>
        <end position="76"/>
    </location>
</feature>
<gene>
    <name evidence="4" type="ORF">NAF29_05045</name>
</gene>
<evidence type="ECO:0000256" key="2">
    <source>
        <dbReference type="SAM" id="MobiDB-lite"/>
    </source>
</evidence>
<dbReference type="CDD" id="cd05828">
    <property type="entry name" value="Sortase_D_1"/>
    <property type="match status" value="1"/>
</dbReference>
<proteinExistence type="predicted"/>
<evidence type="ECO:0000313" key="5">
    <source>
        <dbReference type="Proteomes" id="UP001165393"/>
    </source>
</evidence>
<dbReference type="InterPro" id="IPR041999">
    <property type="entry name" value="Sortase_D_1"/>
</dbReference>
<keyword evidence="5" id="KW-1185">Reference proteome</keyword>
<comment type="caution">
    <text evidence="4">The sequence shown here is derived from an EMBL/GenBank/DDBJ whole genome shotgun (WGS) entry which is preliminary data.</text>
</comment>